<evidence type="ECO:0000256" key="2">
    <source>
        <dbReference type="ARBA" id="ARBA00004459"/>
    </source>
</evidence>
<evidence type="ECO:0000256" key="8">
    <source>
        <dbReference type="RuleBase" id="RU368108"/>
    </source>
</evidence>
<name>A0A068B5H9_ECOLX</name>
<keyword evidence="3 8" id="KW-0732">Signal</keyword>
<reference evidence="9" key="4">
    <citation type="submission" date="2014-02" db="EMBL/GenBank/DDBJ databases">
        <authorList>
            <person name="Bano S."/>
            <person name="Vankemmelbeke M."/>
            <person name="Penfold C.N."/>
            <person name="James R."/>
        </authorList>
    </citation>
    <scope>NUCLEOTIDE SEQUENCE</scope>
    <source>
        <strain evidence="9">K317</strain>
        <plasmid evidence="9">ColE7-K317</plasmid>
    </source>
</reference>
<reference evidence="9" key="2">
    <citation type="journal article" date="1992" name="Mol. Gen. Genet.">
        <title>Characterization of the cea gene of the ColE7 plasmid.</title>
        <authorList>
            <person name="Soong B.W."/>
            <person name="Lu F.M."/>
            <person name="Chak K.F."/>
        </authorList>
    </citation>
    <scope>NUCLEOTIDE SEQUENCE</scope>
    <source>
        <strain evidence="9">K317</strain>
        <plasmid evidence="9">ColE7-K317</plasmid>
    </source>
</reference>
<evidence type="ECO:0000256" key="1">
    <source>
        <dbReference type="ARBA" id="ARBA00004040"/>
    </source>
</evidence>
<sequence length="58" mass="5988">MTGILSQQGVVMKKITGIILLLLAAIILAACQANYIRDVQGGTVSPSSTAELTGVETQ</sequence>
<keyword evidence="4 8" id="KW-0472">Membrane</keyword>
<geneLocation type="plasmid" evidence="9">
    <name>ColE7-K317</name>
</geneLocation>
<evidence type="ECO:0000256" key="6">
    <source>
        <dbReference type="ARBA" id="ARBA00023237"/>
    </source>
</evidence>
<keyword evidence="9" id="KW-0614">Plasmid</keyword>
<reference evidence="9" key="5">
    <citation type="submission" date="2014-06" db="EMBL/GenBank/DDBJ databases">
        <title>Nucleotide sequence encoding the immunity and lysis proteins and the carboxyl terminl peptides of colicins E4 and E7.</title>
        <authorList>
            <person name="Lau P.C.K."/>
            <person name="Parsons M."/>
        </authorList>
    </citation>
    <scope>NUCLEOTIDE SEQUENCE</scope>
    <source>
        <strain evidence="9">K317</strain>
        <plasmid evidence="9">ColE7-K317</plasmid>
    </source>
</reference>
<dbReference type="GO" id="GO:0019835">
    <property type="term" value="P:cytolysis"/>
    <property type="evidence" value="ECO:0007669"/>
    <property type="project" value="UniProtKB-UniRule"/>
</dbReference>
<proteinExistence type="predicted"/>
<keyword evidence="6 8" id="KW-0998">Cell outer membrane</keyword>
<evidence type="ECO:0000256" key="7">
    <source>
        <dbReference type="ARBA" id="ARBA00023288"/>
    </source>
</evidence>
<evidence type="ECO:0000256" key="5">
    <source>
        <dbReference type="ARBA" id="ARBA00023139"/>
    </source>
</evidence>
<accession>A0A068B5H9</accession>
<comment type="subcellular location">
    <subcellularLocation>
        <location evidence="2 8">Cell outer membrane</location>
        <topology evidence="2 8">Lipid-anchor</topology>
    </subcellularLocation>
</comment>
<dbReference type="PRINTS" id="PR01297">
    <property type="entry name" value="LYSISCOLICIN"/>
</dbReference>
<reference evidence="9" key="3">
    <citation type="journal article" date="1994" name="J. Bacteriol.">
        <title>Comparative analysis of the replicon regions of eleven ColE2-related plasmids.</title>
        <authorList>
            <person name="Hiraga S."/>
            <person name="Sugiyama T."/>
            <person name="Itoh T."/>
        </authorList>
    </citation>
    <scope>NUCLEOTIDE SEQUENCE</scope>
    <source>
        <strain evidence="9">K317</strain>
        <plasmid evidence="9">ColE7-K317</plasmid>
    </source>
</reference>
<dbReference type="EMBL" id="KJ470776">
    <property type="protein sequence ID" value="AIC79151.1"/>
    <property type="molecule type" value="Genomic_DNA"/>
</dbReference>
<keyword evidence="5 8" id="KW-0564">Palmitate</keyword>
<dbReference type="AlphaFoldDB" id="A0A068B5H9"/>
<gene>
    <name evidence="9" type="primary">celG</name>
</gene>
<organism evidence="9">
    <name type="scientific">Escherichia coli</name>
    <dbReference type="NCBI Taxonomy" id="562"/>
    <lineage>
        <taxon>Bacteria</taxon>
        <taxon>Pseudomonadati</taxon>
        <taxon>Pseudomonadota</taxon>
        <taxon>Gammaproteobacteria</taxon>
        <taxon>Enterobacterales</taxon>
        <taxon>Enterobacteriaceae</taxon>
        <taxon>Escherichia</taxon>
    </lineage>
</organism>
<dbReference type="GO" id="GO:0009279">
    <property type="term" value="C:cell outer membrane"/>
    <property type="evidence" value="ECO:0007669"/>
    <property type="project" value="UniProtKB-SubCell"/>
</dbReference>
<comment type="function">
    <text evidence="1 8">Lysis proteins are required for both colicin release and partial cell lysis.</text>
</comment>
<protein>
    <recommendedName>
        <fullName evidence="8">Lysis protein for colicin</fullName>
    </recommendedName>
</protein>
<evidence type="ECO:0000256" key="3">
    <source>
        <dbReference type="ARBA" id="ARBA00022729"/>
    </source>
</evidence>
<evidence type="ECO:0000256" key="4">
    <source>
        <dbReference type="ARBA" id="ARBA00023136"/>
    </source>
</evidence>
<dbReference type="Pfam" id="PF02402">
    <property type="entry name" value="Lysis_col"/>
    <property type="match status" value="1"/>
</dbReference>
<dbReference type="InterPro" id="IPR003059">
    <property type="entry name" value="Lysis_col"/>
</dbReference>
<keyword evidence="7 8" id="KW-0449">Lipoprotein</keyword>
<reference evidence="9" key="1">
    <citation type="journal article" date="1991" name="J. Gen. Microbiol.">
        <title>Cloning and characterization of the ColE7 plasmid.</title>
        <authorList>
            <person name="Chak K.F."/>
            <person name="Kuo W.S."/>
            <person name="Lu F.M."/>
            <person name="James R."/>
        </authorList>
    </citation>
    <scope>NUCLEOTIDE SEQUENCE</scope>
    <source>
        <strain evidence="9">K317</strain>
        <plasmid evidence="9">ColE7-K317</plasmid>
    </source>
</reference>
<evidence type="ECO:0000313" key="9">
    <source>
        <dbReference type="EMBL" id="AIC79151.1"/>
    </source>
</evidence>